<evidence type="ECO:0000313" key="8">
    <source>
        <dbReference type="Proteomes" id="UP000599024"/>
    </source>
</evidence>
<dbReference type="GO" id="GO:0009055">
    <property type="term" value="F:electron transfer activity"/>
    <property type="evidence" value="ECO:0007669"/>
    <property type="project" value="UniProtKB-UniRule"/>
</dbReference>
<evidence type="ECO:0000256" key="3">
    <source>
        <dbReference type="ARBA" id="ARBA00023004"/>
    </source>
</evidence>
<evidence type="ECO:0000256" key="5">
    <source>
        <dbReference type="RuleBase" id="RU368020"/>
    </source>
</evidence>
<dbReference type="GO" id="GO:0051536">
    <property type="term" value="F:iron-sulfur cluster binding"/>
    <property type="evidence" value="ECO:0007669"/>
    <property type="project" value="UniProtKB-KW"/>
</dbReference>
<gene>
    <name evidence="7" type="ORF">H8E79_00350</name>
</gene>
<dbReference type="Gene3D" id="3.30.70.20">
    <property type="match status" value="1"/>
</dbReference>
<dbReference type="GO" id="GO:0005506">
    <property type="term" value="F:iron ion binding"/>
    <property type="evidence" value="ECO:0007669"/>
    <property type="project" value="UniProtKB-UniRule"/>
</dbReference>
<accession>A0A8J6TCU2</accession>
<dbReference type="PROSITE" id="PS51379">
    <property type="entry name" value="4FE4S_FER_2"/>
    <property type="match status" value="1"/>
</dbReference>
<evidence type="ECO:0000313" key="7">
    <source>
        <dbReference type="EMBL" id="MBC8207607.1"/>
    </source>
</evidence>
<evidence type="ECO:0000259" key="6">
    <source>
        <dbReference type="PROSITE" id="PS51379"/>
    </source>
</evidence>
<keyword evidence="5" id="KW-0249">Electron transport</keyword>
<dbReference type="AlphaFoldDB" id="A0A8J6TCU2"/>
<dbReference type="PROSITE" id="PS00198">
    <property type="entry name" value="4FE4S_FER_1"/>
    <property type="match status" value="1"/>
</dbReference>
<evidence type="ECO:0000256" key="1">
    <source>
        <dbReference type="ARBA" id="ARBA00003532"/>
    </source>
</evidence>
<dbReference type="Pfam" id="PF13370">
    <property type="entry name" value="Fer4_13"/>
    <property type="match status" value="1"/>
</dbReference>
<reference evidence="7 8" key="1">
    <citation type="submission" date="2020-08" db="EMBL/GenBank/DDBJ databases">
        <title>Bridging the membrane lipid divide: bacteria of the FCB group superphylum have the potential to synthesize archaeal ether lipids.</title>
        <authorList>
            <person name="Villanueva L."/>
            <person name="Von Meijenfeldt F.A.B."/>
            <person name="Westbye A.B."/>
            <person name="Yadav S."/>
            <person name="Hopmans E.C."/>
            <person name="Dutilh B.E."/>
            <person name="Sinninghe Damste J.S."/>
        </authorList>
    </citation>
    <scope>NUCLEOTIDE SEQUENCE [LARGE SCALE GENOMIC DNA]</scope>
    <source>
        <strain evidence="7">NIOZ-UU81</strain>
    </source>
</reference>
<keyword evidence="5" id="KW-0813">Transport</keyword>
<sequence length="69" mass="7429">MKGGQTMKELVVIDTYECNGCESCVVLCPEVFGMDETGDKALVLEQPKEITPDLEKAAAFCPQSCITLG</sequence>
<dbReference type="PRINTS" id="PR00352">
    <property type="entry name" value="3FE4SFRDOXIN"/>
</dbReference>
<protein>
    <recommendedName>
        <fullName evidence="5">Ferredoxin</fullName>
    </recommendedName>
</protein>
<keyword evidence="2 5" id="KW-0479">Metal-binding</keyword>
<dbReference type="InterPro" id="IPR017896">
    <property type="entry name" value="4Fe4S_Fe-S-bd"/>
</dbReference>
<dbReference type="InterPro" id="IPR017900">
    <property type="entry name" value="4Fe4S_Fe_S_CS"/>
</dbReference>
<proteinExistence type="predicted"/>
<organism evidence="7 8">
    <name type="scientific">Candidatus Desulfatifera sulfidica</name>
    <dbReference type="NCBI Taxonomy" id="2841691"/>
    <lineage>
        <taxon>Bacteria</taxon>
        <taxon>Pseudomonadati</taxon>
        <taxon>Thermodesulfobacteriota</taxon>
        <taxon>Desulfobulbia</taxon>
        <taxon>Desulfobulbales</taxon>
        <taxon>Desulfobulbaceae</taxon>
        <taxon>Candidatus Desulfatifera</taxon>
    </lineage>
</organism>
<keyword evidence="4 5" id="KW-0411">Iron-sulfur</keyword>
<evidence type="ECO:0000256" key="4">
    <source>
        <dbReference type="ARBA" id="ARBA00023014"/>
    </source>
</evidence>
<dbReference type="SUPFAM" id="SSF54862">
    <property type="entry name" value="4Fe-4S ferredoxins"/>
    <property type="match status" value="1"/>
</dbReference>
<evidence type="ECO:0000256" key="2">
    <source>
        <dbReference type="ARBA" id="ARBA00022723"/>
    </source>
</evidence>
<dbReference type="Proteomes" id="UP000599024">
    <property type="component" value="Unassembled WGS sequence"/>
</dbReference>
<dbReference type="InterPro" id="IPR001080">
    <property type="entry name" value="3Fe4S_ferredoxin"/>
</dbReference>
<dbReference type="EMBL" id="JACNLK010000006">
    <property type="protein sequence ID" value="MBC8207607.1"/>
    <property type="molecule type" value="Genomic_DNA"/>
</dbReference>
<comment type="caution">
    <text evidence="7">The sequence shown here is derived from an EMBL/GenBank/DDBJ whole genome shotgun (WGS) entry which is preliminary data.</text>
</comment>
<comment type="function">
    <text evidence="1 5">Ferredoxins are iron-sulfur proteins that transfer electrons in a wide variety of metabolic reactions.</text>
</comment>
<keyword evidence="3 5" id="KW-0408">Iron</keyword>
<feature type="domain" description="4Fe-4S ferredoxin-type" evidence="6">
    <location>
        <begin position="9"/>
        <end position="37"/>
    </location>
</feature>
<name>A0A8J6TCU2_9BACT</name>